<dbReference type="Pfam" id="PF13751">
    <property type="entry name" value="DDE_Tnp_1_6"/>
    <property type="match status" value="1"/>
</dbReference>
<keyword evidence="5" id="KW-1185">Reference proteome</keyword>
<feature type="domain" description="Transposase DDE" evidence="3">
    <location>
        <begin position="338"/>
        <end position="464"/>
    </location>
</feature>
<feature type="domain" description="Transposase InsH N-terminal" evidence="2">
    <location>
        <begin position="2"/>
        <end position="47"/>
    </location>
</feature>
<protein>
    <submittedName>
        <fullName evidence="4">Transposase</fullName>
    </submittedName>
</protein>
<accession>A0ABV1UKT7</accession>
<dbReference type="Proteomes" id="UP001470023">
    <property type="component" value="Unassembled WGS sequence"/>
</dbReference>
<evidence type="ECO:0000313" key="5">
    <source>
        <dbReference type="Proteomes" id="UP001470023"/>
    </source>
</evidence>
<dbReference type="Pfam" id="PF05598">
    <property type="entry name" value="DUF772"/>
    <property type="match status" value="1"/>
</dbReference>
<reference evidence="4 5" key="1">
    <citation type="submission" date="2024-06" db="EMBL/GenBank/DDBJ databases">
        <title>The Natural Products Discovery Center: Release of the First 8490 Sequenced Strains for Exploring Actinobacteria Biosynthetic Diversity.</title>
        <authorList>
            <person name="Kalkreuter E."/>
            <person name="Kautsar S.A."/>
            <person name="Yang D."/>
            <person name="Bader C.D."/>
            <person name="Teijaro C.N."/>
            <person name="Fluegel L."/>
            <person name="Davis C.M."/>
            <person name="Simpson J.R."/>
            <person name="Lauterbach L."/>
            <person name="Steele A.D."/>
            <person name="Gui C."/>
            <person name="Meng S."/>
            <person name="Li G."/>
            <person name="Viehrig K."/>
            <person name="Ye F."/>
            <person name="Su P."/>
            <person name="Kiefer A.F."/>
            <person name="Nichols A."/>
            <person name="Cepeda A.J."/>
            <person name="Yan W."/>
            <person name="Fan B."/>
            <person name="Jiang Y."/>
            <person name="Adhikari A."/>
            <person name="Zheng C.-J."/>
            <person name="Schuster L."/>
            <person name="Cowan T.M."/>
            <person name="Smanski M.J."/>
            <person name="Chevrette M.G."/>
            <person name="De Carvalho L.P.S."/>
            <person name="Shen B."/>
        </authorList>
    </citation>
    <scope>NUCLEOTIDE SEQUENCE [LARGE SCALE GENOMIC DNA]</scope>
    <source>
        <strain evidence="4 5">NPDC001166</strain>
    </source>
</reference>
<proteinExistence type="predicted"/>
<feature type="region of interest" description="Disordered" evidence="1">
    <location>
        <begin position="467"/>
        <end position="487"/>
    </location>
</feature>
<evidence type="ECO:0000256" key="1">
    <source>
        <dbReference type="SAM" id="MobiDB-lite"/>
    </source>
</evidence>
<dbReference type="InterPro" id="IPR025668">
    <property type="entry name" value="Tnp_DDE_dom"/>
</dbReference>
<name>A0ABV1UKT7_9ACTN</name>
<evidence type="ECO:0000259" key="2">
    <source>
        <dbReference type="Pfam" id="PF05598"/>
    </source>
</evidence>
<evidence type="ECO:0000313" key="4">
    <source>
        <dbReference type="EMBL" id="MER6434344.1"/>
    </source>
</evidence>
<organism evidence="4 5">
    <name type="scientific">Streptomyces sp. 900105245</name>
    <dbReference type="NCBI Taxonomy" id="3154379"/>
    <lineage>
        <taxon>Bacteria</taxon>
        <taxon>Bacillati</taxon>
        <taxon>Actinomycetota</taxon>
        <taxon>Actinomycetes</taxon>
        <taxon>Kitasatosporales</taxon>
        <taxon>Streptomycetaceae</taxon>
        <taxon>Streptomyces</taxon>
    </lineage>
</organism>
<dbReference type="EMBL" id="JBEPAZ010000102">
    <property type="protein sequence ID" value="MER6434344.1"/>
    <property type="molecule type" value="Genomic_DNA"/>
</dbReference>
<gene>
    <name evidence="4" type="ORF">ABT272_42870</name>
</gene>
<sequence length="502" mass="56383">MLQFLLGLSDRQAAEAVRCRIDFKYAMAMELDDPGFHHSVLADFRDRLTEDRRADRLLDLALARLKEAGLVRERTTQRTDSTHVLAAVRDLTRLELITEAVRAALEEVAGTSPHLLDGLVDEDWGLRYGRPVRLGKNPTKPKTRILATGNDAVRLLEHLDRHGADRTSGPRVHALRQIMVQNYHYDAAGHLRWRTAEKEGGPGLPPSSLTIVSPYDTSARYARHGHIISWKGFAAHLTETCAPDGPNVITDVATTAATTHDSQVLPGIHTRLARRGLLPAEHLVDAGYTSLPHLDQAAREHQVTVSGPLRSNPTRQHRQNEGFARDDFYIDYGRRQVTCPQGQVSQGWHGPYPTSSPTATPLIVARFTKSQYRPCPVRSRCTSTVDSARTVGFPPRELRDLQLRVRTEQQTPQWKARYAVRSGVEGTVNEFAHGHGMRRCRYRGQGKTHVQHVLTAIAVNIERLSGLPPTEEAPMPRRPTAFQNYLDRREIPRPKSWRRLGS</sequence>
<dbReference type="PANTHER" id="PTHR35604">
    <property type="entry name" value="TRANSPOSASE INSH FOR INSERTION SEQUENCE ELEMENT IS5A-RELATED"/>
    <property type="match status" value="1"/>
</dbReference>
<dbReference type="RefSeq" id="WP_352066190.1">
    <property type="nucleotide sequence ID" value="NZ_JBEPAZ010000102.1"/>
</dbReference>
<dbReference type="InterPro" id="IPR008490">
    <property type="entry name" value="Transposase_InsH_N"/>
</dbReference>
<evidence type="ECO:0000259" key="3">
    <source>
        <dbReference type="Pfam" id="PF13751"/>
    </source>
</evidence>
<comment type="caution">
    <text evidence="4">The sequence shown here is derived from an EMBL/GenBank/DDBJ whole genome shotgun (WGS) entry which is preliminary data.</text>
</comment>
<dbReference type="PANTHER" id="PTHR35604:SF2">
    <property type="entry name" value="TRANSPOSASE INSH FOR INSERTION SEQUENCE ELEMENT IS5A-RELATED"/>
    <property type="match status" value="1"/>
</dbReference>